<dbReference type="FunFam" id="3.40.140.10:FF:000025">
    <property type="entry name" value="Riboflavin biosynthesis protein RibD"/>
    <property type="match status" value="1"/>
</dbReference>
<dbReference type="AlphaFoldDB" id="A0A7Y7Y511"/>
<evidence type="ECO:0000256" key="11">
    <source>
        <dbReference type="ARBA" id="ARBA00023002"/>
    </source>
</evidence>
<keyword evidence="8 13" id="KW-0378">Hydrolase</keyword>
<proteinExistence type="inferred from homology"/>
<dbReference type="InterPro" id="IPR024072">
    <property type="entry name" value="DHFR-like_dom_sf"/>
</dbReference>
<comment type="caution">
    <text evidence="18">The sequence shown here is derived from an EMBL/GenBank/DDBJ whole genome shotgun (WGS) entry which is preliminary data.</text>
</comment>
<feature type="binding site" evidence="15">
    <location>
        <position position="178"/>
    </location>
    <ligand>
        <name>NADP(+)</name>
        <dbReference type="ChEBI" id="CHEBI:58349"/>
    </ligand>
</feature>
<comment type="catalytic activity">
    <reaction evidence="13">
        <text>2,5-diamino-6-hydroxy-4-(5-phosphoribosylamino)-pyrimidine + H2O + H(+) = 5-amino-6-(5-phospho-D-ribosylamino)uracil + NH4(+)</text>
        <dbReference type="Rhea" id="RHEA:21868"/>
        <dbReference type="ChEBI" id="CHEBI:15377"/>
        <dbReference type="ChEBI" id="CHEBI:15378"/>
        <dbReference type="ChEBI" id="CHEBI:28938"/>
        <dbReference type="ChEBI" id="CHEBI:58453"/>
        <dbReference type="ChEBI" id="CHEBI:58614"/>
        <dbReference type="EC" id="3.5.4.26"/>
    </reaction>
</comment>
<feature type="binding site" evidence="15">
    <location>
        <position position="162"/>
    </location>
    <ligand>
        <name>NADP(+)</name>
        <dbReference type="ChEBI" id="CHEBI:58349"/>
    </ligand>
</feature>
<dbReference type="PANTHER" id="PTHR38011:SF7">
    <property type="entry name" value="2,5-DIAMINO-6-RIBOSYLAMINO-4(3H)-PYRIMIDINONE 5'-PHOSPHATE REDUCTASE"/>
    <property type="match status" value="1"/>
</dbReference>
<evidence type="ECO:0000256" key="15">
    <source>
        <dbReference type="PIRSR" id="PIRSR006769-2"/>
    </source>
</evidence>
<dbReference type="Proteomes" id="UP000517547">
    <property type="component" value="Unassembled WGS sequence"/>
</dbReference>
<dbReference type="GO" id="GO:0008835">
    <property type="term" value="F:diaminohydroxyphosphoribosylaminopyrimidine deaminase activity"/>
    <property type="evidence" value="ECO:0007669"/>
    <property type="project" value="UniProtKB-EC"/>
</dbReference>
<keyword evidence="9 13" id="KW-0862">Zinc</keyword>
<dbReference type="InterPro" id="IPR011549">
    <property type="entry name" value="RibD_C"/>
</dbReference>
<evidence type="ECO:0000256" key="12">
    <source>
        <dbReference type="ARBA" id="ARBA00023268"/>
    </source>
</evidence>
<feature type="binding site" evidence="15">
    <location>
        <begin position="309"/>
        <end position="315"/>
    </location>
    <ligand>
        <name>NADP(+)</name>
        <dbReference type="ChEBI" id="CHEBI:58349"/>
    </ligand>
</feature>
<evidence type="ECO:0000256" key="8">
    <source>
        <dbReference type="ARBA" id="ARBA00022801"/>
    </source>
</evidence>
<dbReference type="PROSITE" id="PS51747">
    <property type="entry name" value="CYT_DCMP_DEAMINASES_2"/>
    <property type="match status" value="1"/>
</dbReference>
<protein>
    <recommendedName>
        <fullName evidence="13">Riboflavin biosynthesis protein RibD</fullName>
    </recommendedName>
    <domain>
        <recommendedName>
            <fullName evidence="13">Diaminohydroxyphosphoribosylaminopyrimidine deaminase</fullName>
            <shortName evidence="13">DRAP deaminase</shortName>
            <ecNumber evidence="13">3.5.4.26</ecNumber>
        </recommendedName>
        <alternativeName>
            <fullName evidence="13">Riboflavin-specific deaminase</fullName>
        </alternativeName>
    </domain>
    <domain>
        <recommendedName>
            <fullName evidence="13">5-amino-6-(5-phosphoribosylamino)uracil reductase</fullName>
            <ecNumber evidence="13">1.1.1.193</ecNumber>
        </recommendedName>
        <alternativeName>
            <fullName evidence="13">HTP reductase</fullName>
        </alternativeName>
    </domain>
</protein>
<feature type="binding site" evidence="15">
    <location>
        <position position="176"/>
    </location>
    <ligand>
        <name>substrate</name>
    </ligand>
</feature>
<evidence type="ECO:0000256" key="3">
    <source>
        <dbReference type="ARBA" id="ARBA00004910"/>
    </source>
</evidence>
<feature type="domain" description="CMP/dCMP-type deaminase" evidence="17">
    <location>
        <begin position="9"/>
        <end position="131"/>
    </location>
</feature>
<reference evidence="18 19" key="1">
    <citation type="submission" date="2020-04" db="EMBL/GenBank/DDBJ databases">
        <title>Molecular characterization of pseudomonads from Agaricus bisporus reveal novel blotch 2 pathogens in Western Europe.</title>
        <authorList>
            <person name="Taparia T."/>
            <person name="Krijger M."/>
            <person name="Haynes E."/>
            <person name="Elpinstone J.G."/>
            <person name="Noble R."/>
            <person name="Van Der Wolf J."/>
        </authorList>
    </citation>
    <scope>NUCLEOTIDE SEQUENCE [LARGE SCALE GENOMIC DNA]</scope>
    <source>
        <strain evidence="18 19">IPO3738</strain>
    </source>
</reference>
<evidence type="ECO:0000256" key="10">
    <source>
        <dbReference type="ARBA" id="ARBA00022857"/>
    </source>
</evidence>
<dbReference type="NCBIfam" id="TIGR00326">
    <property type="entry name" value="eubact_ribD"/>
    <property type="match status" value="1"/>
</dbReference>
<dbReference type="InterPro" id="IPR004794">
    <property type="entry name" value="Eubact_RibD"/>
</dbReference>
<evidence type="ECO:0000256" key="1">
    <source>
        <dbReference type="ARBA" id="ARBA00002151"/>
    </source>
</evidence>
<comment type="catalytic activity">
    <reaction evidence="13">
        <text>5-amino-6-(5-phospho-D-ribitylamino)uracil + NADP(+) = 5-amino-6-(5-phospho-D-ribosylamino)uracil + NADPH + H(+)</text>
        <dbReference type="Rhea" id="RHEA:17845"/>
        <dbReference type="ChEBI" id="CHEBI:15378"/>
        <dbReference type="ChEBI" id="CHEBI:57783"/>
        <dbReference type="ChEBI" id="CHEBI:58349"/>
        <dbReference type="ChEBI" id="CHEBI:58421"/>
        <dbReference type="ChEBI" id="CHEBI:58453"/>
        <dbReference type="EC" id="1.1.1.193"/>
    </reaction>
</comment>
<dbReference type="InterPro" id="IPR002125">
    <property type="entry name" value="CMP_dCMP_dom"/>
</dbReference>
<accession>A0A7Y7Y511</accession>
<gene>
    <name evidence="18" type="primary">ribD</name>
    <name evidence="18" type="ORF">HX845_24175</name>
</gene>
<feature type="active site" description="Proton donor" evidence="14">
    <location>
        <position position="60"/>
    </location>
</feature>
<evidence type="ECO:0000256" key="14">
    <source>
        <dbReference type="PIRSR" id="PIRSR006769-1"/>
    </source>
</evidence>
<evidence type="ECO:0000259" key="17">
    <source>
        <dbReference type="PROSITE" id="PS51747"/>
    </source>
</evidence>
<dbReference type="GO" id="GO:0050661">
    <property type="term" value="F:NADP binding"/>
    <property type="evidence" value="ECO:0007669"/>
    <property type="project" value="InterPro"/>
</dbReference>
<dbReference type="GO" id="GO:0008703">
    <property type="term" value="F:5-amino-6-(5-phosphoribosylamino)uracil reductase activity"/>
    <property type="evidence" value="ECO:0007669"/>
    <property type="project" value="UniProtKB-EC"/>
</dbReference>
<feature type="binding site" evidence="15">
    <location>
        <position position="192"/>
    </location>
    <ligand>
        <name>substrate</name>
    </ligand>
</feature>
<dbReference type="GO" id="GO:0009231">
    <property type="term" value="P:riboflavin biosynthetic process"/>
    <property type="evidence" value="ECO:0007669"/>
    <property type="project" value="UniProtKB-UniPathway"/>
</dbReference>
<evidence type="ECO:0000256" key="9">
    <source>
        <dbReference type="ARBA" id="ARBA00022833"/>
    </source>
</evidence>
<dbReference type="EMBL" id="JACAQE010000009">
    <property type="protein sequence ID" value="NWC16777.1"/>
    <property type="molecule type" value="Genomic_DNA"/>
</dbReference>
<evidence type="ECO:0000313" key="19">
    <source>
        <dbReference type="Proteomes" id="UP000517547"/>
    </source>
</evidence>
<comment type="similarity">
    <text evidence="5 13">In the C-terminal section; belongs to the HTP reductase family.</text>
</comment>
<evidence type="ECO:0000256" key="2">
    <source>
        <dbReference type="ARBA" id="ARBA00004882"/>
    </source>
</evidence>
<dbReference type="NCBIfam" id="TIGR00227">
    <property type="entry name" value="ribD_Cterm"/>
    <property type="match status" value="1"/>
</dbReference>
<evidence type="ECO:0000256" key="6">
    <source>
        <dbReference type="ARBA" id="ARBA00022619"/>
    </source>
</evidence>
<feature type="binding site" evidence="15">
    <location>
        <position position="307"/>
    </location>
    <ligand>
        <name>substrate</name>
    </ligand>
</feature>
<feature type="binding site" evidence="15">
    <location>
        <position position="204"/>
    </location>
    <ligand>
        <name>NADP(+)</name>
        <dbReference type="ChEBI" id="CHEBI:58349"/>
    </ligand>
</feature>
<comment type="similarity">
    <text evidence="4 13">In the N-terminal section; belongs to the cytidine and deoxycytidylate deaminase family.</text>
</comment>
<dbReference type="RefSeq" id="WP_017123281.1">
    <property type="nucleotide sequence ID" value="NZ_JACAQE010000009.1"/>
</dbReference>
<dbReference type="EC" id="3.5.4.26" evidence="13"/>
<evidence type="ECO:0000256" key="5">
    <source>
        <dbReference type="ARBA" id="ARBA00007417"/>
    </source>
</evidence>
<dbReference type="InterPro" id="IPR016192">
    <property type="entry name" value="APOBEC/CMP_deaminase_Zn-bd"/>
</dbReference>
<feature type="binding site" evidence="16">
    <location>
        <position position="58"/>
    </location>
    <ligand>
        <name>Zn(2+)</name>
        <dbReference type="ChEBI" id="CHEBI:29105"/>
        <note>catalytic</note>
    </ligand>
</feature>
<dbReference type="PANTHER" id="PTHR38011">
    <property type="entry name" value="DIHYDROFOLATE REDUCTASE FAMILY PROTEIN (AFU_ORTHOLOGUE AFUA_8G06820)"/>
    <property type="match status" value="1"/>
</dbReference>
<name>A0A7Y7Y511_9PSED</name>
<keyword evidence="12" id="KW-0511">Multifunctional enzyme</keyword>
<evidence type="ECO:0000256" key="13">
    <source>
        <dbReference type="PIRNR" id="PIRNR006769"/>
    </source>
</evidence>
<dbReference type="PIRSF" id="PIRSF006769">
    <property type="entry name" value="RibD"/>
    <property type="match status" value="1"/>
</dbReference>
<dbReference type="Pfam" id="PF01872">
    <property type="entry name" value="RibD_C"/>
    <property type="match status" value="1"/>
</dbReference>
<dbReference type="Gene3D" id="3.40.140.10">
    <property type="entry name" value="Cytidine Deaminase, domain 2"/>
    <property type="match status" value="1"/>
</dbReference>
<dbReference type="Gene3D" id="3.40.430.10">
    <property type="entry name" value="Dihydrofolate Reductase, subunit A"/>
    <property type="match status" value="1"/>
</dbReference>
<sequence>MSLSSEQAVLDAHYMARALELARKGRYSTHPNPRVGCVIVRDGVVVGEGWHVRAGEPHAEVHALREAGENARGATAYVTLEPCSHFGRTPPCADALVKAGVGRVVAAMQDPNPEVAGRGLKRLADAGIAVHSGVLEGEARAINQGFLKRMEHGLPFVRVKLAMSLDGRTAMASGESQWITGPAARSAVQRLRAQSSVVLTGADTVLADKARLTVRPAELGLDPELTALAERRPPLRVLIDGRLRVPLDAAFFLAGPALVVTCATTVSADYQAAGHEVLSVPGSDGQVDLRQLLGLLATRGVNELLVEAGPRLAGAFARQGLVDEYQIFVAGRFLGSSARPLLDWPLERMSEAPRLKITEMRAVGDDWRVTAIPDPAPGV</sequence>
<dbReference type="Pfam" id="PF00383">
    <property type="entry name" value="dCMP_cyt_deam_1"/>
    <property type="match status" value="1"/>
</dbReference>
<comment type="pathway">
    <text evidence="3 13">Cofactor biosynthesis; riboflavin biosynthesis; 5-amino-6-(D-ribitylamino)uracil from GTP: step 3/4.</text>
</comment>
<feature type="binding site" evidence="16">
    <location>
        <position position="83"/>
    </location>
    <ligand>
        <name>Zn(2+)</name>
        <dbReference type="ChEBI" id="CHEBI:29105"/>
        <note>catalytic</note>
    </ligand>
</feature>
<dbReference type="EC" id="1.1.1.193" evidence="13"/>
<evidence type="ECO:0000256" key="4">
    <source>
        <dbReference type="ARBA" id="ARBA00005259"/>
    </source>
</evidence>
<keyword evidence="10 13" id="KW-0521">NADP</keyword>
<evidence type="ECO:0000256" key="16">
    <source>
        <dbReference type="PIRSR" id="PIRSR006769-3"/>
    </source>
</evidence>
<dbReference type="SUPFAM" id="SSF53597">
    <property type="entry name" value="Dihydrofolate reductase-like"/>
    <property type="match status" value="1"/>
</dbReference>
<comment type="cofactor">
    <cofactor evidence="13 16">
        <name>Zn(2+)</name>
        <dbReference type="ChEBI" id="CHEBI:29105"/>
    </cofactor>
    <text evidence="13 16">Binds 1 zinc ion.</text>
</comment>
<feature type="binding site" evidence="16">
    <location>
        <position position="92"/>
    </location>
    <ligand>
        <name>Zn(2+)</name>
        <dbReference type="ChEBI" id="CHEBI:29105"/>
        <note>catalytic</note>
    </ligand>
</feature>
<dbReference type="InterPro" id="IPR002734">
    <property type="entry name" value="RibDG_C"/>
</dbReference>
<keyword evidence="7 13" id="KW-0479">Metal-binding</keyword>
<evidence type="ECO:0000256" key="7">
    <source>
        <dbReference type="ARBA" id="ARBA00022723"/>
    </source>
</evidence>
<dbReference type="PROSITE" id="PS00903">
    <property type="entry name" value="CYT_DCMP_DEAMINASES_1"/>
    <property type="match status" value="1"/>
</dbReference>
<dbReference type="InterPro" id="IPR050765">
    <property type="entry name" value="Riboflavin_Biosynth_HTPR"/>
</dbReference>
<dbReference type="CDD" id="cd01284">
    <property type="entry name" value="Riboflavin_deaminase-reductase"/>
    <property type="match status" value="1"/>
</dbReference>
<comment type="pathway">
    <text evidence="2 13">Cofactor biosynthesis; riboflavin biosynthesis; 5-amino-6-(D-ribitylamino)uracil from GTP: step 2/4.</text>
</comment>
<dbReference type="UniPathway" id="UPA00275">
    <property type="reaction ID" value="UER00401"/>
</dbReference>
<dbReference type="SUPFAM" id="SSF53927">
    <property type="entry name" value="Cytidine deaminase-like"/>
    <property type="match status" value="1"/>
</dbReference>
<feature type="binding site" evidence="15">
    <location>
        <position position="208"/>
    </location>
    <ligand>
        <name>NADP(+)</name>
        <dbReference type="ChEBI" id="CHEBI:58349"/>
    </ligand>
</feature>
<feature type="binding site" evidence="15">
    <location>
        <position position="215"/>
    </location>
    <ligand>
        <name>substrate</name>
    </ligand>
</feature>
<dbReference type="GO" id="GO:0008270">
    <property type="term" value="F:zinc ion binding"/>
    <property type="evidence" value="ECO:0007669"/>
    <property type="project" value="InterPro"/>
</dbReference>
<keyword evidence="6 13" id="KW-0686">Riboflavin biosynthesis</keyword>
<dbReference type="InterPro" id="IPR016193">
    <property type="entry name" value="Cytidine_deaminase-like"/>
</dbReference>
<keyword evidence="11 13" id="KW-0560">Oxidoreductase</keyword>
<evidence type="ECO:0000313" key="18">
    <source>
        <dbReference type="EMBL" id="NWC16777.1"/>
    </source>
</evidence>
<organism evidence="18 19">
    <name type="scientific">Pseudomonas gingeri</name>
    <dbReference type="NCBI Taxonomy" id="117681"/>
    <lineage>
        <taxon>Bacteria</taxon>
        <taxon>Pseudomonadati</taxon>
        <taxon>Pseudomonadota</taxon>
        <taxon>Gammaproteobacteria</taxon>
        <taxon>Pseudomonadales</taxon>
        <taxon>Pseudomonadaceae</taxon>
        <taxon>Pseudomonas</taxon>
    </lineage>
</organism>
<comment type="function">
    <text evidence="1 13">Converts 2,5-diamino-6-(ribosylamino)-4(3h)-pyrimidinone 5'-phosphate into 5-amino-6-(ribosylamino)-2,4(1h,3h)-pyrimidinedione 5'-phosphate.</text>
</comment>
<feature type="binding site" evidence="15">
    <location>
        <position position="212"/>
    </location>
    <ligand>
        <name>substrate</name>
    </ligand>
</feature>